<dbReference type="PANTHER" id="PTHR42818:SF1">
    <property type="entry name" value="SULFOPYRUVATE DECARBOXYLASE"/>
    <property type="match status" value="1"/>
</dbReference>
<sequence>MYRVAREDGHERDFLTVGSMGHASSIALGIAIQKHNRQVGWSPIQTLRINNTPHMQNKI</sequence>
<dbReference type="AlphaFoldDB" id="A0A9D4HBH6"/>
<proteinExistence type="predicted"/>
<organism evidence="3 4">
    <name type="scientific">Dreissena polymorpha</name>
    <name type="common">Zebra mussel</name>
    <name type="synonym">Mytilus polymorpha</name>
    <dbReference type="NCBI Taxonomy" id="45954"/>
    <lineage>
        <taxon>Eukaryota</taxon>
        <taxon>Metazoa</taxon>
        <taxon>Spiralia</taxon>
        <taxon>Lophotrochozoa</taxon>
        <taxon>Mollusca</taxon>
        <taxon>Bivalvia</taxon>
        <taxon>Autobranchia</taxon>
        <taxon>Heteroconchia</taxon>
        <taxon>Euheterodonta</taxon>
        <taxon>Imparidentia</taxon>
        <taxon>Neoheterodontei</taxon>
        <taxon>Myida</taxon>
        <taxon>Dreissenoidea</taxon>
        <taxon>Dreissenidae</taxon>
        <taxon>Dreissena</taxon>
    </lineage>
</organism>
<comment type="caution">
    <text evidence="3">The sequence shown here is derived from an EMBL/GenBank/DDBJ whole genome shotgun (WGS) entry which is preliminary data.</text>
</comment>
<evidence type="ECO:0000256" key="2">
    <source>
        <dbReference type="ARBA" id="ARBA00023239"/>
    </source>
</evidence>
<name>A0A9D4HBH6_DREPO</name>
<evidence type="ECO:0000256" key="1">
    <source>
        <dbReference type="ARBA" id="ARBA00022793"/>
    </source>
</evidence>
<keyword evidence="2" id="KW-0456">Lyase</keyword>
<dbReference type="PANTHER" id="PTHR42818">
    <property type="entry name" value="SULFOPYRUVATE DECARBOXYLASE SUBUNIT ALPHA"/>
    <property type="match status" value="1"/>
</dbReference>
<evidence type="ECO:0000313" key="4">
    <source>
        <dbReference type="Proteomes" id="UP000828390"/>
    </source>
</evidence>
<reference evidence="3" key="2">
    <citation type="submission" date="2020-11" db="EMBL/GenBank/DDBJ databases">
        <authorList>
            <person name="McCartney M.A."/>
            <person name="Auch B."/>
            <person name="Kono T."/>
            <person name="Mallez S."/>
            <person name="Becker A."/>
            <person name="Gohl D.M."/>
            <person name="Silverstein K.A.T."/>
            <person name="Koren S."/>
            <person name="Bechman K.B."/>
            <person name="Herman A."/>
            <person name="Abrahante J.E."/>
            <person name="Garbe J."/>
        </authorList>
    </citation>
    <scope>NUCLEOTIDE SEQUENCE</scope>
    <source>
        <strain evidence="3">Duluth1</strain>
        <tissue evidence="3">Whole animal</tissue>
    </source>
</reference>
<reference evidence="3" key="1">
    <citation type="journal article" date="2019" name="bioRxiv">
        <title>The Genome of the Zebra Mussel, Dreissena polymorpha: A Resource for Invasive Species Research.</title>
        <authorList>
            <person name="McCartney M.A."/>
            <person name="Auch B."/>
            <person name="Kono T."/>
            <person name="Mallez S."/>
            <person name="Zhang Y."/>
            <person name="Obille A."/>
            <person name="Becker A."/>
            <person name="Abrahante J.E."/>
            <person name="Garbe J."/>
            <person name="Badalamenti J.P."/>
            <person name="Herman A."/>
            <person name="Mangelson H."/>
            <person name="Liachko I."/>
            <person name="Sullivan S."/>
            <person name="Sone E.D."/>
            <person name="Koren S."/>
            <person name="Silverstein K.A.T."/>
            <person name="Beckman K.B."/>
            <person name="Gohl D.M."/>
        </authorList>
    </citation>
    <scope>NUCLEOTIDE SEQUENCE</scope>
    <source>
        <strain evidence="3">Duluth1</strain>
        <tissue evidence="3">Whole animal</tissue>
    </source>
</reference>
<dbReference type="GO" id="GO:0016831">
    <property type="term" value="F:carboxy-lyase activity"/>
    <property type="evidence" value="ECO:0007669"/>
    <property type="project" value="UniProtKB-KW"/>
</dbReference>
<dbReference type="Proteomes" id="UP000828390">
    <property type="component" value="Unassembled WGS sequence"/>
</dbReference>
<keyword evidence="1" id="KW-0210">Decarboxylase</keyword>
<keyword evidence="4" id="KW-1185">Reference proteome</keyword>
<dbReference type="EMBL" id="JAIWYP010000004">
    <property type="protein sequence ID" value="KAH3830426.1"/>
    <property type="molecule type" value="Genomic_DNA"/>
</dbReference>
<gene>
    <name evidence="3" type="ORF">DPMN_103670</name>
</gene>
<dbReference type="InterPro" id="IPR051818">
    <property type="entry name" value="TPP_dependent_decarboxylase"/>
</dbReference>
<accession>A0A9D4HBH6</accession>
<protein>
    <submittedName>
        <fullName evidence="3">Uncharacterized protein</fullName>
    </submittedName>
</protein>
<evidence type="ECO:0000313" key="3">
    <source>
        <dbReference type="EMBL" id="KAH3830426.1"/>
    </source>
</evidence>